<keyword evidence="10" id="KW-0175">Coiled coil</keyword>
<keyword evidence="7 9" id="KW-0234">DNA repair</keyword>
<protein>
    <recommendedName>
        <fullName evidence="3 9">DNA repair protein RecN</fullName>
    </recommendedName>
    <alternativeName>
        <fullName evidence="8 9">Recombination protein N</fullName>
    </alternativeName>
</protein>
<evidence type="ECO:0000256" key="1">
    <source>
        <dbReference type="ARBA" id="ARBA00003618"/>
    </source>
</evidence>
<comment type="function">
    <text evidence="1 9">May be involved in recombinational repair of damaged DNA.</text>
</comment>
<dbReference type="InterPro" id="IPR027417">
    <property type="entry name" value="P-loop_NTPase"/>
</dbReference>
<gene>
    <name evidence="12" type="primary">recN</name>
    <name evidence="12" type="ORF">QP460_009585</name>
</gene>
<dbReference type="InterPro" id="IPR004604">
    <property type="entry name" value="DNA_recomb/repair_RecN"/>
</dbReference>
<keyword evidence="4" id="KW-0547">Nucleotide-binding</keyword>
<keyword evidence="6" id="KW-0067">ATP-binding</keyword>
<dbReference type="InterPro" id="IPR003395">
    <property type="entry name" value="RecF/RecN/SMC_N"/>
</dbReference>
<dbReference type="GO" id="GO:0009432">
    <property type="term" value="P:SOS response"/>
    <property type="evidence" value="ECO:0007669"/>
    <property type="project" value="TreeGrafter"/>
</dbReference>
<dbReference type="EMBL" id="JASOOY020000032">
    <property type="protein sequence ID" value="MEO3717835.1"/>
    <property type="molecule type" value="Genomic_DNA"/>
</dbReference>
<evidence type="ECO:0000313" key="12">
    <source>
        <dbReference type="EMBL" id="MEO3717835.1"/>
    </source>
</evidence>
<accession>A0AAW9SYE5</accession>
<dbReference type="FunFam" id="3.40.50.300:FF:000356">
    <property type="entry name" value="DNA repair protein RecN"/>
    <property type="match status" value="1"/>
</dbReference>
<dbReference type="Proteomes" id="UP001223646">
    <property type="component" value="Unassembled WGS sequence"/>
</dbReference>
<reference evidence="12" key="1">
    <citation type="submission" date="2023-05" db="EMBL/GenBank/DDBJ databases">
        <authorList>
            <person name="Du J."/>
        </authorList>
    </citation>
    <scope>NUCLEOTIDE SEQUENCE</scope>
    <source>
        <strain evidence="12">UMB1064</strain>
    </source>
</reference>
<evidence type="ECO:0000256" key="2">
    <source>
        <dbReference type="ARBA" id="ARBA00009441"/>
    </source>
</evidence>
<dbReference type="SUPFAM" id="SSF52540">
    <property type="entry name" value="P-loop containing nucleoside triphosphate hydrolases"/>
    <property type="match status" value="2"/>
</dbReference>
<evidence type="ECO:0000256" key="4">
    <source>
        <dbReference type="ARBA" id="ARBA00022741"/>
    </source>
</evidence>
<dbReference type="Pfam" id="PF02463">
    <property type="entry name" value="SMC_N"/>
    <property type="match status" value="1"/>
</dbReference>
<dbReference type="Gene3D" id="3.40.50.300">
    <property type="entry name" value="P-loop containing nucleotide triphosphate hydrolases"/>
    <property type="match status" value="2"/>
</dbReference>
<evidence type="ECO:0000256" key="7">
    <source>
        <dbReference type="ARBA" id="ARBA00023204"/>
    </source>
</evidence>
<evidence type="ECO:0000256" key="3">
    <source>
        <dbReference type="ARBA" id="ARBA00021315"/>
    </source>
</evidence>
<dbReference type="PANTHER" id="PTHR11059">
    <property type="entry name" value="DNA REPAIR PROTEIN RECN"/>
    <property type="match status" value="1"/>
</dbReference>
<dbReference type="GO" id="GO:0005524">
    <property type="term" value="F:ATP binding"/>
    <property type="evidence" value="ECO:0007669"/>
    <property type="project" value="UniProtKB-KW"/>
</dbReference>
<dbReference type="NCBIfam" id="TIGR00634">
    <property type="entry name" value="recN"/>
    <property type="match status" value="1"/>
</dbReference>
<evidence type="ECO:0000313" key="13">
    <source>
        <dbReference type="Proteomes" id="UP001223646"/>
    </source>
</evidence>
<comment type="similarity">
    <text evidence="2 9">Belongs to the RecN family.</text>
</comment>
<evidence type="ECO:0000256" key="8">
    <source>
        <dbReference type="ARBA" id="ARBA00033408"/>
    </source>
</evidence>
<reference evidence="12" key="2">
    <citation type="submission" date="2024-05" db="EMBL/GenBank/DDBJ databases">
        <authorList>
            <person name="Wolfe A."/>
        </authorList>
    </citation>
    <scope>NUCLEOTIDE SEQUENCE</scope>
    <source>
        <strain evidence="12">UMB1064</strain>
    </source>
</reference>
<dbReference type="GO" id="GO:0006281">
    <property type="term" value="P:DNA repair"/>
    <property type="evidence" value="ECO:0007669"/>
    <property type="project" value="UniProtKB-KW"/>
</dbReference>
<dbReference type="PANTHER" id="PTHR11059:SF0">
    <property type="entry name" value="DNA REPAIR PROTEIN RECN"/>
    <property type="match status" value="1"/>
</dbReference>
<evidence type="ECO:0000259" key="11">
    <source>
        <dbReference type="Pfam" id="PF02463"/>
    </source>
</evidence>
<dbReference type="GO" id="GO:0006310">
    <property type="term" value="P:DNA recombination"/>
    <property type="evidence" value="ECO:0007669"/>
    <property type="project" value="InterPro"/>
</dbReference>
<proteinExistence type="inferred from homology"/>
<name>A0AAW9SYE5_CORAY</name>
<dbReference type="RefSeq" id="WP_284826670.1">
    <property type="nucleotide sequence ID" value="NZ_JASOOY020000032.1"/>
</dbReference>
<dbReference type="PIRSF" id="PIRSF003128">
    <property type="entry name" value="RecN"/>
    <property type="match status" value="1"/>
</dbReference>
<organism evidence="12 13">
    <name type="scientific">Corynebacterium amycolatum</name>
    <dbReference type="NCBI Taxonomy" id="43765"/>
    <lineage>
        <taxon>Bacteria</taxon>
        <taxon>Bacillati</taxon>
        <taxon>Actinomycetota</taxon>
        <taxon>Actinomycetes</taxon>
        <taxon>Mycobacteriales</taxon>
        <taxon>Corynebacteriaceae</taxon>
        <taxon>Corynebacterium</taxon>
    </lineage>
</organism>
<keyword evidence="5 9" id="KW-0227">DNA damage</keyword>
<comment type="caution">
    <text evidence="12">The sequence shown here is derived from an EMBL/GenBank/DDBJ whole genome shotgun (WGS) entry which is preliminary data.</text>
</comment>
<evidence type="ECO:0000256" key="9">
    <source>
        <dbReference type="PIRNR" id="PIRNR003128"/>
    </source>
</evidence>
<dbReference type="CDD" id="cd03241">
    <property type="entry name" value="ABC_RecN"/>
    <property type="match status" value="1"/>
</dbReference>
<dbReference type="GO" id="GO:0043590">
    <property type="term" value="C:bacterial nucleoid"/>
    <property type="evidence" value="ECO:0007669"/>
    <property type="project" value="TreeGrafter"/>
</dbReference>
<dbReference type="AlphaFoldDB" id="A0AAW9SYE5"/>
<feature type="domain" description="RecF/RecN/SMC N-terminal" evidence="11">
    <location>
        <begin position="15"/>
        <end position="525"/>
    </location>
</feature>
<sequence>MLTEISIRDLGVIPDATLEFSPGLTVLTGETGAGKTMVVTSLKLLCGARADAGRVRTGADKALVEGRVSTEHLSEEESATIDAVVSELGGERDENDEYLLARQVSAKGRSRAWVGGRSASAAALADVSTRLIAIHGQNDQLRLQSADEQRAAIDRMDADTIAPTLETYRQQRAHWRSLVKELEEKTSKRRELAMRADQLSFAIEEIDAVSPEPDEDQDLASQIRRMQDLDGLRDAAAVALAAIDGAAAVSVTGMDAATEDSGAAELLGAAANELAAADDEELTEFSNQLNELTSQLSEISAGLGAFLSGLPEETESLDRLMQRQVEIKNLTRKYAPDIAGVLAWRDKAERKLATLDVSGEALEKLTAEIKTAEKKLDTTARKLSKARATAARHLEEAVTKELKGLAMPHTSLVVEITKADTFGPAGVDNIEFKLRAHEGAEPRPLASSASGGELSRIMLALEVVLAEGQAGHTMVFDEVDAGVGGRAAVEIGKRLKQLAVNNQVIVVTHLPQVAAFADTHLVVSKDARSGAVSSKVTSLGDEERIDELARMMAGLDDSDSGRAHAQDLLDQARRAFSAK</sequence>
<evidence type="ECO:0000256" key="5">
    <source>
        <dbReference type="ARBA" id="ARBA00022763"/>
    </source>
</evidence>
<evidence type="ECO:0000256" key="6">
    <source>
        <dbReference type="ARBA" id="ARBA00022840"/>
    </source>
</evidence>
<feature type="coiled-coil region" evidence="10">
    <location>
        <begin position="355"/>
        <end position="389"/>
    </location>
</feature>
<evidence type="ECO:0000256" key="10">
    <source>
        <dbReference type="SAM" id="Coils"/>
    </source>
</evidence>